<gene>
    <name evidence="3" type="ORF">SNAT2548_LOCUS13077</name>
</gene>
<name>A0A812M123_9DINO</name>
<dbReference type="EMBL" id="CAJNDS010001336">
    <property type="protein sequence ID" value="CAE7255911.1"/>
    <property type="molecule type" value="Genomic_DNA"/>
</dbReference>
<proteinExistence type="predicted"/>
<keyword evidence="4" id="KW-1185">Reference proteome</keyword>
<organism evidence="3 4">
    <name type="scientific">Symbiodinium natans</name>
    <dbReference type="NCBI Taxonomy" id="878477"/>
    <lineage>
        <taxon>Eukaryota</taxon>
        <taxon>Sar</taxon>
        <taxon>Alveolata</taxon>
        <taxon>Dinophyceae</taxon>
        <taxon>Suessiales</taxon>
        <taxon>Symbiodiniaceae</taxon>
        <taxon>Symbiodinium</taxon>
    </lineage>
</organism>
<evidence type="ECO:0000313" key="4">
    <source>
        <dbReference type="Proteomes" id="UP000604046"/>
    </source>
</evidence>
<feature type="coiled-coil region" evidence="1">
    <location>
        <begin position="69"/>
        <end position="166"/>
    </location>
</feature>
<accession>A0A812M123</accession>
<dbReference type="AlphaFoldDB" id="A0A812M123"/>
<evidence type="ECO:0000313" key="3">
    <source>
        <dbReference type="EMBL" id="CAE7255911.1"/>
    </source>
</evidence>
<protein>
    <submittedName>
        <fullName evidence="3">Uncharacterized protein</fullName>
    </submittedName>
</protein>
<sequence length="205" mass="23552">MRMEVQHVPWPLARELCSFRVLLTAQRPPMAAAEAAEDPGGTGEGLAGTHTWSKPQGDKQHENFRYNNVRFLQEQNKEATKALDRVEEERDEAFAAIAQWEERRQHIQLEYQKLQQELADTEEKCNISAAEIHKRDEQIRVLSEQNRSLLDMLEEEERTVKERQAQARGVGASQADGQRVKPIAFWQAQDLMITQAPARASLHWA</sequence>
<evidence type="ECO:0000256" key="2">
    <source>
        <dbReference type="SAM" id="MobiDB-lite"/>
    </source>
</evidence>
<keyword evidence="1" id="KW-0175">Coiled coil</keyword>
<dbReference type="Proteomes" id="UP000604046">
    <property type="component" value="Unassembled WGS sequence"/>
</dbReference>
<dbReference type="OrthoDB" id="120976at2759"/>
<reference evidence="3" key="1">
    <citation type="submission" date="2021-02" db="EMBL/GenBank/DDBJ databases">
        <authorList>
            <person name="Dougan E. K."/>
            <person name="Rhodes N."/>
            <person name="Thang M."/>
            <person name="Chan C."/>
        </authorList>
    </citation>
    <scope>NUCLEOTIDE SEQUENCE</scope>
</reference>
<feature type="region of interest" description="Disordered" evidence="2">
    <location>
        <begin position="30"/>
        <end position="60"/>
    </location>
</feature>
<comment type="caution">
    <text evidence="3">The sequence shown here is derived from an EMBL/GenBank/DDBJ whole genome shotgun (WGS) entry which is preliminary data.</text>
</comment>
<evidence type="ECO:0000256" key="1">
    <source>
        <dbReference type="SAM" id="Coils"/>
    </source>
</evidence>